<dbReference type="EMBL" id="FJOG01000017">
    <property type="protein sequence ID" value="CZR60886.1"/>
    <property type="molecule type" value="Genomic_DNA"/>
</dbReference>
<dbReference type="STRING" id="576137.A0A1L7X794"/>
<evidence type="ECO:0000313" key="3">
    <source>
        <dbReference type="Proteomes" id="UP000184330"/>
    </source>
</evidence>
<dbReference type="Proteomes" id="UP000184330">
    <property type="component" value="Unassembled WGS sequence"/>
</dbReference>
<feature type="region of interest" description="Disordered" evidence="1">
    <location>
        <begin position="294"/>
        <end position="335"/>
    </location>
</feature>
<organism evidence="2 3">
    <name type="scientific">Phialocephala subalpina</name>
    <dbReference type="NCBI Taxonomy" id="576137"/>
    <lineage>
        <taxon>Eukaryota</taxon>
        <taxon>Fungi</taxon>
        <taxon>Dikarya</taxon>
        <taxon>Ascomycota</taxon>
        <taxon>Pezizomycotina</taxon>
        <taxon>Leotiomycetes</taxon>
        <taxon>Helotiales</taxon>
        <taxon>Mollisiaceae</taxon>
        <taxon>Phialocephala</taxon>
        <taxon>Phialocephala fortinii species complex</taxon>
    </lineage>
</organism>
<dbReference type="InterPro" id="IPR053221">
    <property type="entry name" value="Burnettramic_acid_biosynth"/>
</dbReference>
<keyword evidence="3" id="KW-1185">Reference proteome</keyword>
<dbReference type="OrthoDB" id="3068835at2759"/>
<dbReference type="PANTHER" id="PTHR38887">
    <property type="entry name" value="CHROMOSOME 21, WHOLE GENOME SHOTGUN SEQUENCE"/>
    <property type="match status" value="1"/>
</dbReference>
<feature type="region of interest" description="Disordered" evidence="1">
    <location>
        <begin position="26"/>
        <end position="52"/>
    </location>
</feature>
<protein>
    <submittedName>
        <fullName evidence="2">Uncharacterized protein</fullName>
    </submittedName>
</protein>
<evidence type="ECO:0000313" key="2">
    <source>
        <dbReference type="EMBL" id="CZR60886.1"/>
    </source>
</evidence>
<accession>A0A1L7X794</accession>
<proteinExistence type="predicted"/>
<evidence type="ECO:0000256" key="1">
    <source>
        <dbReference type="SAM" id="MobiDB-lite"/>
    </source>
</evidence>
<dbReference type="PANTHER" id="PTHR38887:SF1">
    <property type="entry name" value="RAS MODIFICATION PROTEIN ERF4"/>
    <property type="match status" value="1"/>
</dbReference>
<name>A0A1L7X794_9HELO</name>
<sequence length="396" mass="45088">MAALKSDYMLKTQHLDAPLPPSYDLVTRSSPESSLSTGSTALTSFSSGSSSQSHKFKPIVIPQTSKSFRGAFFSPFLRVWPPCLSNLDITEFQFLNFMDGLNEAFIAHPAFTIASVIGGVMVWAPAPINYAGIGLQVGAGVTSAATSWTRAKAFVKDANENIFLPKGLRVKVLKTKKMMAHVGHEGEVLQLPPLEMDPRVGAGWGDEENDPRMRRMRALEDKVAELQFYELPAPEEFGNWWKKMGSKQAQRRDAKTTKRIMKNRDKAWKKNEEAKGKAEKEARRYDKEIRKIERDMQKEQAKAEKKLNRRKGADSEKRAEVEYDLQKEMRKLDHEMDKTLREKEKKVGEEASKGQKEIMKVDKKEGRVAMKIYYKDEEMGHKFPCEEDVESEESEE</sequence>
<gene>
    <name evidence="2" type="ORF">PAC_10782</name>
</gene>
<dbReference type="AlphaFoldDB" id="A0A1L7X794"/>
<reference evidence="2 3" key="1">
    <citation type="submission" date="2016-03" db="EMBL/GenBank/DDBJ databases">
        <authorList>
            <person name="Ploux O."/>
        </authorList>
    </citation>
    <scope>NUCLEOTIDE SEQUENCE [LARGE SCALE GENOMIC DNA]</scope>
    <source>
        <strain evidence="2 3">UAMH 11012</strain>
    </source>
</reference>
<feature type="compositionally biased region" description="Low complexity" evidence="1">
    <location>
        <begin position="27"/>
        <end position="52"/>
    </location>
</feature>